<evidence type="ECO:0000256" key="2">
    <source>
        <dbReference type="ARBA" id="ARBA00022670"/>
    </source>
</evidence>
<dbReference type="EMBL" id="ACCL02000028">
    <property type="protein sequence ID" value="EET58590.1"/>
    <property type="molecule type" value="Genomic_DNA"/>
</dbReference>
<evidence type="ECO:0000256" key="6">
    <source>
        <dbReference type="RuleBase" id="RU003355"/>
    </source>
</evidence>
<feature type="active site" description="Charge relay system" evidence="5">
    <location>
        <position position="376"/>
    </location>
</feature>
<dbReference type="PANTHER" id="PTHR43806">
    <property type="entry name" value="PEPTIDASE S8"/>
    <property type="match status" value="1"/>
</dbReference>
<dbReference type="InterPro" id="IPR050131">
    <property type="entry name" value="Peptidase_S8_subtilisin-like"/>
</dbReference>
<dbReference type="PROSITE" id="PS51892">
    <property type="entry name" value="SUBTILASE"/>
    <property type="match status" value="1"/>
</dbReference>
<feature type="active site" description="Charge relay system" evidence="5">
    <location>
        <position position="185"/>
    </location>
</feature>
<comment type="similarity">
    <text evidence="1 5 6">Belongs to the peptidase S8 family.</text>
</comment>
<dbReference type="InterPro" id="IPR023828">
    <property type="entry name" value="Peptidase_S8_Ser-AS"/>
</dbReference>
<dbReference type="OrthoDB" id="9798386at2"/>
<proteinExistence type="inferred from homology"/>
<dbReference type="PROSITE" id="PS00138">
    <property type="entry name" value="SUBTILASE_SER"/>
    <property type="match status" value="1"/>
</dbReference>
<protein>
    <submittedName>
        <fullName evidence="10">Peptidase, S8/S53 family</fullName>
        <ecNumber evidence="10">3.4.21.-</ecNumber>
    </submittedName>
</protein>
<evidence type="ECO:0000256" key="3">
    <source>
        <dbReference type="ARBA" id="ARBA00022801"/>
    </source>
</evidence>
<dbReference type="RefSeq" id="WP_006864178.1">
    <property type="nucleotide sequence ID" value="NZ_ACCL02000028.1"/>
</dbReference>
<dbReference type="PRINTS" id="PR00723">
    <property type="entry name" value="SUBTILISIN"/>
</dbReference>
<evidence type="ECO:0000256" key="7">
    <source>
        <dbReference type="SAM" id="MobiDB-lite"/>
    </source>
</evidence>
<keyword evidence="2 5" id="KW-0645">Protease</keyword>
<evidence type="ECO:0000313" key="10">
    <source>
        <dbReference type="EMBL" id="EET58590.1"/>
    </source>
</evidence>
<sequence length="909" mass="102007">MKKVKKLWIMLVLMAFAIGIGYGIFNHFSGSGRYEEEPYMGATTVLERSEFDEFSSEIANLIKKYDGKRLEKDALSIPYYSRRLIVQGTGEKLDLTTYGAKIVVQGPDDMYVMQFTTREATEAAYNQLQNLINIEYCELDQYAAGSESTGDYEAMSWGVSRIGADNYARHVKNVTNEGITVAVVDTGIYEHAFLAGRIEAYGMDYVDNDMIPDDQNGHGTHVAGTIVDCTPGLNVMILPVKVLGADGKGSWLRISLGIRYAVNQGAQVINLSLGNKGQKGISRTVDNAVLYAINRGCTVVAAAGNDNWEVEDCSIVNLDKCIVVSSVDSNLQKAWDSNWGSSIDFAAPGVNIVSCMPRFFGGKAIGDMTYAKDGTSMATPHITALAAMIKLENPDMTSYEIQEVMKEHCVDLGETGWDPYYGWGMPVFSNEEEEPADEMDSEVLEQEQTEESEQTDSLEGYREVLEEYQMLAENQFSRNSWEQAKYANEGVMNFQLQGFYYNVYYRLIDLAGDGEPELLISINEEGEPVNIVDIFGLQKGKPLALIESNESVGYRSTYYITKDNRIKNRSAGGALNVWIKYYGLAERSVIPELEDEYVYDGWDGEHYTHIDAAGSSESVSEDEKRIIFSDEDVDYGGEWILLYDGQTHQSYVMPETKKEDENDQSNLTIPIHIITDHDSTSATAYQGIFMNGDTFISLPLYTSHESGEAVGIAYRVTKPYRDENGYVTSDILETLGEIYDAGIGYEIRNEGESYGLSYQLNTVILTDHPVYNGTYTQVSNGGANMNPSDIWLNIPEESVDIKDDEASPKQNEYKDMAETSEYVLPDSDSVVISREQLEGLSEGDLRIARNEIYARHGRMFNSADLQQYFNAKSWYVPRYTPEEFDNIQYDILSDIEWENIKLILKMEEE</sequence>
<evidence type="ECO:0000256" key="4">
    <source>
        <dbReference type="ARBA" id="ARBA00022825"/>
    </source>
</evidence>
<keyword evidence="3 5" id="KW-0378">Hydrolase</keyword>
<feature type="transmembrane region" description="Helical" evidence="8">
    <location>
        <begin position="7"/>
        <end position="25"/>
    </location>
</feature>
<keyword evidence="11" id="KW-1185">Reference proteome</keyword>
<feature type="domain" description="YARHG" evidence="9">
    <location>
        <begin position="820"/>
        <end position="908"/>
    </location>
</feature>
<feature type="compositionally biased region" description="Acidic residues" evidence="7">
    <location>
        <begin position="431"/>
        <end position="456"/>
    </location>
</feature>
<dbReference type="InterPro" id="IPR036852">
    <property type="entry name" value="Peptidase_S8/S53_dom_sf"/>
</dbReference>
<dbReference type="STRING" id="168384.SAMN05660368_03548"/>
<dbReference type="InterPro" id="IPR023827">
    <property type="entry name" value="Peptidase_S8_Asp-AS"/>
</dbReference>
<dbReference type="GO" id="GO:0006508">
    <property type="term" value="P:proteolysis"/>
    <property type="evidence" value="ECO:0007669"/>
    <property type="project" value="UniProtKB-KW"/>
</dbReference>
<dbReference type="Gene3D" id="3.40.50.200">
    <property type="entry name" value="Peptidase S8/S53 domain"/>
    <property type="match status" value="1"/>
</dbReference>
<dbReference type="InterPro" id="IPR015500">
    <property type="entry name" value="Peptidase_S8_subtilisin-rel"/>
</dbReference>
<dbReference type="SUPFAM" id="SSF52743">
    <property type="entry name" value="Subtilisin-like"/>
    <property type="match status" value="1"/>
</dbReference>
<evidence type="ECO:0000259" key="9">
    <source>
        <dbReference type="SMART" id="SM01324"/>
    </source>
</evidence>
<keyword evidence="4 5" id="KW-0720">Serine protease</keyword>
<evidence type="ECO:0000256" key="1">
    <source>
        <dbReference type="ARBA" id="ARBA00011073"/>
    </source>
</evidence>
<organism evidence="10 11">
    <name type="scientific">Marvinbryantia formatexigens DSM 14469</name>
    <dbReference type="NCBI Taxonomy" id="478749"/>
    <lineage>
        <taxon>Bacteria</taxon>
        <taxon>Bacillati</taxon>
        <taxon>Bacillota</taxon>
        <taxon>Clostridia</taxon>
        <taxon>Lachnospirales</taxon>
        <taxon>Lachnospiraceae</taxon>
        <taxon>Marvinbryantia</taxon>
    </lineage>
</organism>
<keyword evidence="8" id="KW-1133">Transmembrane helix</keyword>
<dbReference type="SMART" id="SM01324">
    <property type="entry name" value="YARHG"/>
    <property type="match status" value="1"/>
</dbReference>
<dbReference type="Proteomes" id="UP000005561">
    <property type="component" value="Unassembled WGS sequence"/>
</dbReference>
<feature type="region of interest" description="Disordered" evidence="7">
    <location>
        <begin position="431"/>
        <end position="458"/>
    </location>
</feature>
<evidence type="ECO:0000256" key="8">
    <source>
        <dbReference type="SAM" id="Phobius"/>
    </source>
</evidence>
<dbReference type="InterPro" id="IPR025582">
    <property type="entry name" value="YARHG_dom"/>
</dbReference>
<evidence type="ECO:0000313" key="11">
    <source>
        <dbReference type="Proteomes" id="UP000005561"/>
    </source>
</evidence>
<dbReference type="Pfam" id="PF00082">
    <property type="entry name" value="Peptidase_S8"/>
    <property type="match status" value="1"/>
</dbReference>
<dbReference type="eggNOG" id="COG1033">
    <property type="taxonomic scope" value="Bacteria"/>
</dbReference>
<keyword evidence="8" id="KW-0472">Membrane</keyword>
<dbReference type="InterPro" id="IPR000209">
    <property type="entry name" value="Peptidase_S8/S53_dom"/>
</dbReference>
<feature type="active site" description="Charge relay system" evidence="5">
    <location>
        <position position="218"/>
    </location>
</feature>
<dbReference type="EC" id="3.4.21.-" evidence="10"/>
<dbReference type="PROSITE" id="PS00136">
    <property type="entry name" value="SUBTILASE_ASP"/>
    <property type="match status" value="1"/>
</dbReference>
<dbReference type="InterPro" id="IPR038434">
    <property type="entry name" value="YARHG_sf"/>
</dbReference>
<dbReference type="Pfam" id="PF13308">
    <property type="entry name" value="YARHG"/>
    <property type="match status" value="1"/>
</dbReference>
<name>C6LL79_9FIRM</name>
<keyword evidence="8" id="KW-0812">Transmembrane</keyword>
<dbReference type="eggNOG" id="COG1404">
    <property type="taxonomic scope" value="Bacteria"/>
</dbReference>
<reference evidence="10" key="1">
    <citation type="submission" date="2009-07" db="EMBL/GenBank/DDBJ databases">
        <authorList>
            <person name="Weinstock G."/>
            <person name="Sodergren E."/>
            <person name="Clifton S."/>
            <person name="Fulton L."/>
            <person name="Fulton B."/>
            <person name="Courtney L."/>
            <person name="Fronick C."/>
            <person name="Harrison M."/>
            <person name="Strong C."/>
            <person name="Farmer C."/>
            <person name="Delahaunty K."/>
            <person name="Markovic C."/>
            <person name="Hall O."/>
            <person name="Minx P."/>
            <person name="Tomlinson C."/>
            <person name="Mitreva M."/>
            <person name="Nelson J."/>
            <person name="Hou S."/>
            <person name="Wollam A."/>
            <person name="Pepin K.H."/>
            <person name="Johnson M."/>
            <person name="Bhonagiri V."/>
            <person name="Nash W.E."/>
            <person name="Warren W."/>
            <person name="Chinwalla A."/>
            <person name="Mardis E.R."/>
            <person name="Wilson R.K."/>
        </authorList>
    </citation>
    <scope>NUCLEOTIDE SEQUENCE [LARGE SCALE GENOMIC DNA]</scope>
    <source>
        <strain evidence="10">DSM 14469</strain>
    </source>
</reference>
<comment type="caution">
    <text evidence="10">The sequence shown here is derived from an EMBL/GenBank/DDBJ whole genome shotgun (WGS) entry which is preliminary data.</text>
</comment>
<dbReference type="AlphaFoldDB" id="C6LL79"/>
<dbReference type="PANTHER" id="PTHR43806:SF11">
    <property type="entry name" value="CEREVISIN-RELATED"/>
    <property type="match status" value="1"/>
</dbReference>
<dbReference type="GO" id="GO:0004252">
    <property type="term" value="F:serine-type endopeptidase activity"/>
    <property type="evidence" value="ECO:0007669"/>
    <property type="project" value="UniProtKB-UniRule"/>
</dbReference>
<gene>
    <name evidence="10" type="ORF">BRYFOR_09426</name>
</gene>
<accession>C6LL79</accession>
<dbReference type="Gene3D" id="1.20.58.1690">
    <property type="match status" value="1"/>
</dbReference>
<evidence type="ECO:0000256" key="5">
    <source>
        <dbReference type="PROSITE-ProRule" id="PRU01240"/>
    </source>
</evidence>